<evidence type="ECO:0000259" key="4">
    <source>
        <dbReference type="PROSITE" id="PS50050"/>
    </source>
</evidence>
<dbReference type="Pfam" id="PF00020">
    <property type="entry name" value="TNFR_c6"/>
    <property type="match status" value="1"/>
</dbReference>
<proteinExistence type="predicted"/>
<keyword evidence="3" id="KW-0812">Transmembrane</keyword>
<dbReference type="Proteomes" id="UP001469553">
    <property type="component" value="Unassembled WGS sequence"/>
</dbReference>
<keyword evidence="3" id="KW-0472">Membrane</keyword>
<dbReference type="SUPFAM" id="SSF57586">
    <property type="entry name" value="TNF receptor-like"/>
    <property type="match status" value="1"/>
</dbReference>
<dbReference type="PROSITE" id="PS50050">
    <property type="entry name" value="TNFR_NGFR_2"/>
    <property type="match status" value="1"/>
</dbReference>
<dbReference type="EMBL" id="JAHRIP010050220">
    <property type="protein sequence ID" value="MEQ2300716.1"/>
    <property type="molecule type" value="Genomic_DNA"/>
</dbReference>
<keyword evidence="3" id="KW-1133">Transmembrane helix</keyword>
<dbReference type="PANTHER" id="PTHR47139">
    <property type="entry name" value="TUMOR NECROSIS FACTOR RECEPTOR SUPERFAMILY MEMBER 9"/>
    <property type="match status" value="1"/>
</dbReference>
<reference evidence="5 6" key="1">
    <citation type="submission" date="2021-06" db="EMBL/GenBank/DDBJ databases">
        <authorList>
            <person name="Palmer J.M."/>
        </authorList>
    </citation>
    <scope>NUCLEOTIDE SEQUENCE [LARGE SCALE GENOMIC DNA]</scope>
    <source>
        <strain evidence="5 6">AS_MEX2019</strain>
        <tissue evidence="5">Muscle</tissue>
    </source>
</reference>
<feature type="region of interest" description="Disordered" evidence="2">
    <location>
        <begin position="295"/>
        <end position="316"/>
    </location>
</feature>
<dbReference type="SMART" id="SM00208">
    <property type="entry name" value="TNFR"/>
    <property type="match status" value="2"/>
</dbReference>
<protein>
    <recommendedName>
        <fullName evidence="4">TNFR-Cys domain-containing protein</fullName>
    </recommendedName>
</protein>
<dbReference type="Gene3D" id="2.10.50.10">
    <property type="entry name" value="Tumor Necrosis Factor Receptor, subunit A, domain 2"/>
    <property type="match status" value="2"/>
</dbReference>
<evidence type="ECO:0000256" key="3">
    <source>
        <dbReference type="SAM" id="Phobius"/>
    </source>
</evidence>
<feature type="repeat" description="TNFR-Cys" evidence="1">
    <location>
        <begin position="70"/>
        <end position="112"/>
    </location>
</feature>
<comment type="caution">
    <text evidence="5">The sequence shown here is derived from an EMBL/GenBank/DDBJ whole genome shotgun (WGS) entry which is preliminary data.</text>
</comment>
<feature type="compositionally biased region" description="Polar residues" evidence="2">
    <location>
        <begin position="305"/>
        <end position="316"/>
    </location>
</feature>
<keyword evidence="6" id="KW-1185">Reference proteome</keyword>
<dbReference type="InterPro" id="IPR001368">
    <property type="entry name" value="TNFR/NGFR_Cys_rich_reg"/>
</dbReference>
<evidence type="ECO:0000313" key="6">
    <source>
        <dbReference type="Proteomes" id="UP001469553"/>
    </source>
</evidence>
<accession>A0ABV0Z3T3</accession>
<evidence type="ECO:0000256" key="1">
    <source>
        <dbReference type="PROSITE-ProRule" id="PRU00206"/>
    </source>
</evidence>
<organism evidence="5 6">
    <name type="scientific">Ameca splendens</name>
    <dbReference type="NCBI Taxonomy" id="208324"/>
    <lineage>
        <taxon>Eukaryota</taxon>
        <taxon>Metazoa</taxon>
        <taxon>Chordata</taxon>
        <taxon>Craniata</taxon>
        <taxon>Vertebrata</taxon>
        <taxon>Euteleostomi</taxon>
        <taxon>Actinopterygii</taxon>
        <taxon>Neopterygii</taxon>
        <taxon>Teleostei</taxon>
        <taxon>Neoteleostei</taxon>
        <taxon>Acanthomorphata</taxon>
        <taxon>Ovalentaria</taxon>
        <taxon>Atherinomorphae</taxon>
        <taxon>Cyprinodontiformes</taxon>
        <taxon>Goodeidae</taxon>
        <taxon>Ameca</taxon>
    </lineage>
</organism>
<feature type="transmembrane region" description="Helical" evidence="3">
    <location>
        <begin position="252"/>
        <end position="274"/>
    </location>
</feature>
<evidence type="ECO:0000313" key="5">
    <source>
        <dbReference type="EMBL" id="MEQ2300716.1"/>
    </source>
</evidence>
<gene>
    <name evidence="5" type="ORF">AMECASPLE_028712</name>
</gene>
<evidence type="ECO:0000256" key="2">
    <source>
        <dbReference type="SAM" id="MobiDB-lite"/>
    </source>
</evidence>
<dbReference type="PANTHER" id="PTHR47139:SF3">
    <property type="entry name" value="SI:CH73-361P23.3"/>
    <property type="match status" value="1"/>
</dbReference>
<feature type="disulfide bond" evidence="1">
    <location>
        <begin position="71"/>
        <end position="86"/>
    </location>
</feature>
<feature type="domain" description="TNFR-Cys" evidence="4">
    <location>
        <begin position="70"/>
        <end position="112"/>
    </location>
</feature>
<sequence length="316" mass="34193">MSECNSFTISVVQPCGTAHSEGLDMVLCNLLIFIFTLNEVIVDSDANKGFLCPKGERVIEPSPGKRQCVPCQDGYFQQTPKFSKRCNACAKCDEGTGSFIKVKCTKETDTICGCREGFSPILENSAWCKCDKGSGLKNGVCSRCEEGFFSTEIDSPCKKWKQCGSTGIKKAGTATSDIICNELNSSQTTTSPTSIKKVFLSLLTTRRPHEGVQTQKTLSSTTTAPVRQNILRRTTQPSFPSSPSSPSSNTSIHIGTAILILGIVGLLLLTAMTCKLHITPCWRTKPAVQTKDSLCRRPVEESGDGSESSLKLNPEP</sequence>
<name>A0ABV0Z3T3_9TELE</name>
<comment type="caution">
    <text evidence="1">Lacks conserved residue(s) required for the propagation of feature annotation.</text>
</comment>
<keyword evidence="1" id="KW-1015">Disulfide bond</keyword>